<dbReference type="EMBL" id="CP026118">
    <property type="protein sequence ID" value="QAS52910.1"/>
    <property type="molecule type" value="Genomic_DNA"/>
</dbReference>
<organism evidence="2 3">
    <name type="scientific">Halobacillus litoralis</name>
    <dbReference type="NCBI Taxonomy" id="45668"/>
    <lineage>
        <taxon>Bacteria</taxon>
        <taxon>Bacillati</taxon>
        <taxon>Bacillota</taxon>
        <taxon>Bacilli</taxon>
        <taxon>Bacillales</taxon>
        <taxon>Bacillaceae</taxon>
        <taxon>Halobacillus</taxon>
    </lineage>
</organism>
<dbReference type="RefSeq" id="WP_128525189.1">
    <property type="nucleotide sequence ID" value="NZ_CP026118.1"/>
</dbReference>
<evidence type="ECO:0000259" key="1">
    <source>
        <dbReference type="Pfam" id="PF07435"/>
    </source>
</evidence>
<dbReference type="InterPro" id="IPR009996">
    <property type="entry name" value="YycH"/>
</dbReference>
<dbReference type="KEGG" id="hli:HLI_12250"/>
<evidence type="ECO:0000313" key="2">
    <source>
        <dbReference type="EMBL" id="QAS52910.1"/>
    </source>
</evidence>
<sequence length="460" mass="52297">MNIETMKSVILVILIAFSLVLSVALWNYQPETETVDDDGLIEDTQLDEDIGGEQTIPGLVIPDQVVFHEEGTSYSFKDSDDEWSFFQQIQEWELSAMDLNPDPINFENHENAVEVIFPTTIPLQTVGDLFMADRELLGNTTQSFDRMFLVHHANDQPPTSYELWFVDSEGDGDIAKLQATISASAGERALSVLSNKDELQEQVRVADAFGNEETEGMGAQHIYLPKEEVSIPRVVLQQTESIPVTPLRNDLFPSPDLVSIYNTNSGARRAKTAERQLDAIDERRMEYVVMIPNSANSSNLGSYELLTKSVEDVNSHLGWTNDFRLNELLSYQNLNQVQYRMYHNDLPIMENQDTTGLANILLSYEQGEIQTYNRPLIKFESVNEQVLGNIPSGEEVLEDLQQSGNYDLEDIQGLEIRYKLEEQNNRLVFNLIPKWYIQTSTGSWNELYGENLTMQNEEVS</sequence>
<dbReference type="OrthoDB" id="2382185at2"/>
<gene>
    <name evidence="2" type="ORF">HLI_12250</name>
</gene>
<evidence type="ECO:0000313" key="3">
    <source>
        <dbReference type="Proteomes" id="UP000287756"/>
    </source>
</evidence>
<protein>
    <recommendedName>
        <fullName evidence="1">Regulatory protein YycH domain-containing protein</fullName>
    </recommendedName>
</protein>
<dbReference type="Gene3D" id="3.10.450.310">
    <property type="match status" value="1"/>
</dbReference>
<accession>A0A410MDX9</accession>
<dbReference type="Pfam" id="PF07435">
    <property type="entry name" value="YycH"/>
    <property type="match status" value="1"/>
</dbReference>
<feature type="domain" description="Regulatory protein YycH" evidence="1">
    <location>
        <begin position="4"/>
        <end position="444"/>
    </location>
</feature>
<dbReference type="CDD" id="cd15787">
    <property type="entry name" value="YycH_N"/>
    <property type="match status" value="1"/>
</dbReference>
<dbReference type="Gene3D" id="3.30.310.160">
    <property type="entry name" value="YycH protein, domain 2"/>
    <property type="match status" value="1"/>
</dbReference>
<dbReference type="InterPro" id="IPR042274">
    <property type="entry name" value="YycH/YycI_2"/>
</dbReference>
<proteinExistence type="predicted"/>
<dbReference type="Proteomes" id="UP000287756">
    <property type="component" value="Chromosome"/>
</dbReference>
<name>A0A410MDX9_9BACI</name>
<dbReference type="AlphaFoldDB" id="A0A410MDX9"/>
<reference evidence="2 3" key="1">
    <citation type="submission" date="2018-01" db="EMBL/GenBank/DDBJ databases">
        <title>The whole genome sequencing and assembly of Halobacillus litoralis ERB031 strain.</title>
        <authorList>
            <person name="Lee S.-J."/>
            <person name="Park M.-K."/>
            <person name="Kim J.-Y."/>
            <person name="Lee Y.-J."/>
            <person name="Yi H."/>
            <person name="Bahn Y.-S."/>
            <person name="Kim J.F."/>
            <person name="Lee D.-W."/>
        </authorList>
    </citation>
    <scope>NUCLEOTIDE SEQUENCE [LARGE SCALE GENOMIC DNA]</scope>
    <source>
        <strain evidence="2 3">ERB 031</strain>
    </source>
</reference>